<accession>A0A7X2V566</accession>
<evidence type="ECO:0000313" key="2">
    <source>
        <dbReference type="Proteomes" id="UP000434639"/>
    </source>
</evidence>
<proteinExistence type="predicted"/>
<protein>
    <submittedName>
        <fullName evidence="1">DUF4304 domain-containing protein</fullName>
    </submittedName>
</protein>
<comment type="caution">
    <text evidence="1">The sequence shown here is derived from an EMBL/GenBank/DDBJ whole genome shotgun (WGS) entry which is preliminary data.</text>
</comment>
<dbReference type="OrthoDB" id="2865544at2"/>
<reference evidence="1 2" key="1">
    <citation type="journal article" date="2017" name="Int. J. Syst. Evol. Microbiol.">
        <title>Bacillus mangrovi sp. nov., isolated from a sediment sample from a mangrove forest.</title>
        <authorList>
            <person name="Gupta V."/>
            <person name="Singh P.K."/>
            <person name="Korpole S."/>
            <person name="Tanuku N.R.S."/>
            <person name="Pinnaka A.K."/>
        </authorList>
    </citation>
    <scope>NUCLEOTIDE SEQUENCE [LARGE SCALE GENOMIC DNA]</scope>
    <source>
        <strain evidence="1 2">KCTC 33872</strain>
    </source>
</reference>
<organism evidence="1 2">
    <name type="scientific">Metabacillus mangrovi</name>
    <dbReference type="NCBI Taxonomy" id="1491830"/>
    <lineage>
        <taxon>Bacteria</taxon>
        <taxon>Bacillati</taxon>
        <taxon>Bacillota</taxon>
        <taxon>Bacilli</taxon>
        <taxon>Bacillales</taxon>
        <taxon>Bacillaceae</taxon>
        <taxon>Metabacillus</taxon>
    </lineage>
</organism>
<keyword evidence="2" id="KW-1185">Reference proteome</keyword>
<gene>
    <name evidence="1" type="ORF">GKZ89_10500</name>
</gene>
<dbReference type="Pfam" id="PF14137">
    <property type="entry name" value="DUF4304"/>
    <property type="match status" value="1"/>
</dbReference>
<dbReference type="InterPro" id="IPR025412">
    <property type="entry name" value="DUF4304"/>
</dbReference>
<evidence type="ECO:0000313" key="1">
    <source>
        <dbReference type="EMBL" id="MTH53834.1"/>
    </source>
</evidence>
<dbReference type="Proteomes" id="UP000434639">
    <property type="component" value="Unassembled WGS sequence"/>
</dbReference>
<dbReference type="RefSeq" id="WP_155112363.1">
    <property type="nucleotide sequence ID" value="NZ_WMIB01000009.1"/>
</dbReference>
<dbReference type="AlphaFoldDB" id="A0A7X2V566"/>
<name>A0A7X2V566_9BACI</name>
<sequence>MRKQEMENKMLNAQEVLKQMIKDDLAPLFKAEGFKKKGNHFAKSFSDFAWTVTIQSSRWNNKEDVEFTINTGIFTDKLFGPFYKEDPPKFPTEVYSLLRLRVSELKKIPDTWYKINLSNDADQVRREVKSDIQNVIFPHFEKFHTIQDVIQEMKNKEEQGWYECPHFLTILYKSYGYTQEAEERMRKVHAESELEPQKEFTEELAACLGLAVK</sequence>
<dbReference type="EMBL" id="WMIB01000009">
    <property type="protein sequence ID" value="MTH53834.1"/>
    <property type="molecule type" value="Genomic_DNA"/>
</dbReference>